<evidence type="ECO:0000313" key="2">
    <source>
        <dbReference type="EMBL" id="CAK9003621.1"/>
    </source>
</evidence>
<evidence type="ECO:0000313" key="3">
    <source>
        <dbReference type="Proteomes" id="UP001642464"/>
    </source>
</evidence>
<feature type="compositionally biased region" description="Low complexity" evidence="1">
    <location>
        <begin position="589"/>
        <end position="606"/>
    </location>
</feature>
<feature type="compositionally biased region" description="Basic residues" evidence="1">
    <location>
        <begin position="689"/>
        <end position="699"/>
    </location>
</feature>
<dbReference type="EMBL" id="CAXAMM010004447">
    <property type="protein sequence ID" value="CAK9003621.1"/>
    <property type="molecule type" value="Genomic_DNA"/>
</dbReference>
<feature type="region of interest" description="Disordered" evidence="1">
    <location>
        <begin position="536"/>
        <end position="699"/>
    </location>
</feature>
<feature type="compositionally biased region" description="Basic and acidic residues" evidence="1">
    <location>
        <begin position="665"/>
        <end position="680"/>
    </location>
</feature>
<reference evidence="2 3" key="1">
    <citation type="submission" date="2024-02" db="EMBL/GenBank/DDBJ databases">
        <authorList>
            <person name="Chen Y."/>
            <person name="Shah S."/>
            <person name="Dougan E. K."/>
            <person name="Thang M."/>
            <person name="Chan C."/>
        </authorList>
    </citation>
    <scope>NUCLEOTIDE SEQUENCE [LARGE SCALE GENOMIC DNA]</scope>
</reference>
<dbReference type="SUPFAM" id="SSF52047">
    <property type="entry name" value="RNI-like"/>
    <property type="match status" value="1"/>
</dbReference>
<dbReference type="Proteomes" id="UP001642464">
    <property type="component" value="Unassembled WGS sequence"/>
</dbReference>
<feature type="compositionally biased region" description="Basic and acidic residues" evidence="1">
    <location>
        <begin position="1"/>
        <end position="14"/>
    </location>
</feature>
<feature type="compositionally biased region" description="Low complexity" evidence="1">
    <location>
        <begin position="570"/>
        <end position="579"/>
    </location>
</feature>
<dbReference type="InterPro" id="IPR032675">
    <property type="entry name" value="LRR_dom_sf"/>
</dbReference>
<evidence type="ECO:0000256" key="1">
    <source>
        <dbReference type="SAM" id="MobiDB-lite"/>
    </source>
</evidence>
<sequence>MNRIHKQETREQQLKAENSTLQEEVELIRSEIDALRKELEGDEESRTQFERARSQLEMTIESLEVQVDTLKKALSTAERANEQLQEENRTTADRCRETADKVYALMDSLRLNQVELKKLEAENAARDKKLLALERQTQNLQAKITMEIDAKVLAEQERKEAEQEAVVLKKKNKKIEDNVTLSQAAQEKAEKEITEHNDRVGQLQTQNAYLASRIDGQEEEKASLKVEIKKVADKASELSGENTRLRDEIDSFDEKAATTVNDTEAFKKELEYIKREDVLDEAGRQRPILIQSTESDLLEKLQVNEFLYEAQQARNPVPPMIEKIAQLLAMLHEGQQRADAYLGDLSKSNALVSAMRQRNMALFSRTQMFESFKSRALMRYVMNMAEGDRIHDLHLDGLSFGMREIKEMLGLFQRYECFEQVYVLSLIDNGLDDDAVNIILQLIFQLPYMRSFDLRRNCFSIEGVKRIEEQLRDMDGITGVIKSADGAINVHSGNQLRMTLHIGEQLEKSQLAKEVDFTVDQTLSHADADPFLETAASRSEHPWTKQQAPQRPPQKAVPDVSSVPLEKPSAAPAAPAVGGPPVGLGGPGNLAALNKKLSKSKTGGSLPDPKKRAKNRAKAAPPPMLEYIPRDHMDKWQVAPPSARIPLSASAPALERLRRPPSSSRELRAKEEPEPRRAADRSPLIPQRSVKKLPSHGYR</sequence>
<dbReference type="Gene3D" id="3.80.10.10">
    <property type="entry name" value="Ribonuclease Inhibitor"/>
    <property type="match status" value="1"/>
</dbReference>
<gene>
    <name evidence="2" type="ORF">SCF082_LOCUS7823</name>
</gene>
<accession>A0ABP0ILY6</accession>
<dbReference type="SUPFAM" id="SSF57997">
    <property type="entry name" value="Tropomyosin"/>
    <property type="match status" value="1"/>
</dbReference>
<feature type="compositionally biased region" description="Low complexity" evidence="1">
    <location>
        <begin position="646"/>
        <end position="664"/>
    </location>
</feature>
<comment type="caution">
    <text evidence="2">The sequence shown here is derived from an EMBL/GenBank/DDBJ whole genome shotgun (WGS) entry which is preliminary data.</text>
</comment>
<dbReference type="Gene3D" id="1.10.287.1490">
    <property type="match status" value="1"/>
</dbReference>
<feature type="compositionally biased region" description="Low complexity" evidence="1">
    <location>
        <begin position="545"/>
        <end position="558"/>
    </location>
</feature>
<protein>
    <submittedName>
        <fullName evidence="2">Uncharacterized protein</fullName>
    </submittedName>
</protein>
<keyword evidence="3" id="KW-1185">Reference proteome</keyword>
<name>A0ABP0ILY6_9DINO</name>
<proteinExistence type="predicted"/>
<organism evidence="2 3">
    <name type="scientific">Durusdinium trenchii</name>
    <dbReference type="NCBI Taxonomy" id="1381693"/>
    <lineage>
        <taxon>Eukaryota</taxon>
        <taxon>Sar</taxon>
        <taxon>Alveolata</taxon>
        <taxon>Dinophyceae</taxon>
        <taxon>Suessiales</taxon>
        <taxon>Symbiodiniaceae</taxon>
        <taxon>Durusdinium</taxon>
    </lineage>
</organism>
<feature type="region of interest" description="Disordered" evidence="1">
    <location>
        <begin position="1"/>
        <end position="21"/>
    </location>
</feature>